<dbReference type="InterPro" id="IPR036412">
    <property type="entry name" value="HAD-like_sf"/>
</dbReference>
<evidence type="ECO:0000256" key="3">
    <source>
        <dbReference type="ARBA" id="ARBA00006171"/>
    </source>
</evidence>
<reference evidence="5 6" key="2">
    <citation type="journal article" date="2011" name="ISME J.">
        <title>RNA-seq reveals cooperative metabolic interactions between two termite-gut spirochete species in co-culture.</title>
        <authorList>
            <person name="Rosenthal A.Z."/>
            <person name="Matson E.G."/>
            <person name="Eldar A."/>
            <person name="Leadbetter J.R."/>
        </authorList>
    </citation>
    <scope>NUCLEOTIDE SEQUENCE [LARGE SCALE GENOMIC DNA]</scope>
    <source>
        <strain evidence="6">ATCC BAA-887 / DSM 12427 / ZAS-2</strain>
    </source>
</reference>
<keyword evidence="5" id="KW-0378">Hydrolase</keyword>
<dbReference type="HOGENOM" id="CLU_1331450_0_0_12"/>
<dbReference type="InterPro" id="IPR023198">
    <property type="entry name" value="PGP-like_dom2"/>
</dbReference>
<keyword evidence="6" id="KW-1185">Reference proteome</keyword>
<dbReference type="Pfam" id="PF13419">
    <property type="entry name" value="HAD_2"/>
    <property type="match status" value="1"/>
</dbReference>
<dbReference type="PANTHER" id="PTHR43434">
    <property type="entry name" value="PHOSPHOGLYCOLATE PHOSPHATASE"/>
    <property type="match status" value="1"/>
</dbReference>
<dbReference type="AlphaFoldDB" id="F5YN44"/>
<dbReference type="GO" id="GO:0006281">
    <property type="term" value="P:DNA repair"/>
    <property type="evidence" value="ECO:0007669"/>
    <property type="project" value="TreeGrafter"/>
</dbReference>
<evidence type="ECO:0000256" key="1">
    <source>
        <dbReference type="ARBA" id="ARBA00000830"/>
    </source>
</evidence>
<evidence type="ECO:0000256" key="4">
    <source>
        <dbReference type="ARBA" id="ARBA00013078"/>
    </source>
</evidence>
<dbReference type="GO" id="GO:0008967">
    <property type="term" value="F:phosphoglycolate phosphatase activity"/>
    <property type="evidence" value="ECO:0007669"/>
    <property type="project" value="UniProtKB-EC"/>
</dbReference>
<evidence type="ECO:0000256" key="2">
    <source>
        <dbReference type="ARBA" id="ARBA00004818"/>
    </source>
</evidence>
<dbReference type="Proteomes" id="UP000009223">
    <property type="component" value="Chromosome"/>
</dbReference>
<dbReference type="Gene3D" id="3.40.50.1000">
    <property type="entry name" value="HAD superfamily/HAD-like"/>
    <property type="match status" value="1"/>
</dbReference>
<sequence length="206" mass="24324">MSKIFFDLDGTLINAQKRLYDLFQYLVPQSQLTITGYWDLKRSKINHKKILIEKFNYSETEFFYFQNKWMNLIETSEYLEKDVLYDGVEETLEKIKTDYNLNLVTARQSSFMVYNQLEKFGLSEYFENVFITEQKMTKVEIVKDHCSIHSDDYLIGDTGHDVLNGKELGLKTIAVSYGFLSREALFEYTPDLIIDNIYDISTLLNR</sequence>
<dbReference type="STRING" id="545694.TREPR_0336"/>
<dbReference type="EC" id="3.1.3.18" evidence="4"/>
<organism evidence="5 6">
    <name type="scientific">Treponema primitia (strain ATCC BAA-887 / DSM 12427 / ZAS-2)</name>
    <dbReference type="NCBI Taxonomy" id="545694"/>
    <lineage>
        <taxon>Bacteria</taxon>
        <taxon>Pseudomonadati</taxon>
        <taxon>Spirochaetota</taxon>
        <taxon>Spirochaetia</taxon>
        <taxon>Spirochaetales</taxon>
        <taxon>Treponemataceae</taxon>
        <taxon>Treponema</taxon>
    </lineage>
</organism>
<comment type="similarity">
    <text evidence="3">Belongs to the HAD-like hydrolase superfamily. CbbY/CbbZ/Gph/YieH family.</text>
</comment>
<dbReference type="InterPro" id="IPR041492">
    <property type="entry name" value="HAD_2"/>
</dbReference>
<dbReference type="KEGG" id="tpi:TREPR_0336"/>
<evidence type="ECO:0000313" key="6">
    <source>
        <dbReference type="Proteomes" id="UP000009223"/>
    </source>
</evidence>
<dbReference type="SFLD" id="SFLDS00003">
    <property type="entry name" value="Haloacid_Dehalogenase"/>
    <property type="match status" value="1"/>
</dbReference>
<evidence type="ECO:0000313" key="5">
    <source>
        <dbReference type="EMBL" id="AEF86997.1"/>
    </source>
</evidence>
<dbReference type="SFLD" id="SFLDG01129">
    <property type="entry name" value="C1.5:_HAD__Beta-PGM__Phosphata"/>
    <property type="match status" value="1"/>
</dbReference>
<dbReference type="SUPFAM" id="SSF56784">
    <property type="entry name" value="HAD-like"/>
    <property type="match status" value="1"/>
</dbReference>
<dbReference type="GO" id="GO:0005829">
    <property type="term" value="C:cytosol"/>
    <property type="evidence" value="ECO:0007669"/>
    <property type="project" value="TreeGrafter"/>
</dbReference>
<dbReference type="eggNOG" id="COG0546">
    <property type="taxonomic scope" value="Bacteria"/>
</dbReference>
<dbReference type="PANTHER" id="PTHR43434:SF1">
    <property type="entry name" value="PHOSPHOGLYCOLATE PHOSPHATASE"/>
    <property type="match status" value="1"/>
</dbReference>
<accession>F5YN44</accession>
<name>F5YN44_TREPZ</name>
<dbReference type="Gene3D" id="1.10.150.240">
    <property type="entry name" value="Putative phosphatase, domain 2"/>
    <property type="match status" value="1"/>
</dbReference>
<gene>
    <name evidence="5" type="ordered locus">TREPR_0336</name>
</gene>
<proteinExistence type="inferred from homology"/>
<reference evidence="6" key="1">
    <citation type="submission" date="2009-12" db="EMBL/GenBank/DDBJ databases">
        <title>Complete sequence of Treponema primitia strain ZAS-2.</title>
        <authorList>
            <person name="Tetu S.G."/>
            <person name="Matson E."/>
            <person name="Ren Q."/>
            <person name="Seshadri R."/>
            <person name="Elbourne L."/>
            <person name="Hassan K.A."/>
            <person name="Durkin A."/>
            <person name="Radune D."/>
            <person name="Mohamoud Y."/>
            <person name="Shay R."/>
            <person name="Jin S."/>
            <person name="Zhang X."/>
            <person name="Lucey K."/>
            <person name="Ballor N.R."/>
            <person name="Ottesen E."/>
            <person name="Rosenthal R."/>
            <person name="Allen A."/>
            <person name="Leadbetter J.R."/>
            <person name="Paulsen I.T."/>
        </authorList>
    </citation>
    <scope>NUCLEOTIDE SEQUENCE [LARGE SCALE GENOMIC DNA]</scope>
    <source>
        <strain evidence="6">ATCC BAA-887 / DSM 12427 / ZAS-2</strain>
    </source>
</reference>
<dbReference type="EMBL" id="CP001843">
    <property type="protein sequence ID" value="AEF86997.1"/>
    <property type="molecule type" value="Genomic_DNA"/>
</dbReference>
<protein>
    <recommendedName>
        <fullName evidence="4">phosphoglycolate phosphatase</fullName>
        <ecNumber evidence="4">3.1.3.18</ecNumber>
    </recommendedName>
</protein>
<dbReference type="OrthoDB" id="9792518at2"/>
<dbReference type="InterPro" id="IPR023214">
    <property type="entry name" value="HAD_sf"/>
</dbReference>
<dbReference type="RefSeq" id="WP_015709667.1">
    <property type="nucleotide sequence ID" value="NC_015578.1"/>
</dbReference>
<dbReference type="InterPro" id="IPR050155">
    <property type="entry name" value="HAD-like_hydrolase_sf"/>
</dbReference>
<comment type="catalytic activity">
    <reaction evidence="1">
        <text>2-phosphoglycolate + H2O = glycolate + phosphate</text>
        <dbReference type="Rhea" id="RHEA:14369"/>
        <dbReference type="ChEBI" id="CHEBI:15377"/>
        <dbReference type="ChEBI" id="CHEBI:29805"/>
        <dbReference type="ChEBI" id="CHEBI:43474"/>
        <dbReference type="ChEBI" id="CHEBI:58033"/>
        <dbReference type="EC" id="3.1.3.18"/>
    </reaction>
</comment>
<comment type="pathway">
    <text evidence="2">Organic acid metabolism; glycolate biosynthesis; glycolate from 2-phosphoglycolate: step 1/1.</text>
</comment>